<proteinExistence type="predicted"/>
<dbReference type="AlphaFoldDB" id="A0A1M5DH12"/>
<sequence length="412" mass="45022">MFSLDNGFPCAEETAETFWAALHGLVTLTRARRLSAERVADRLALLVDRFVPREDLLGDPHPRRPGERAHPIPQRSVPVPLSDAVTSRAGGESPDDGWTLAHAEWEGEAVTPRSRRATEETSPEAPATASSGGRARTDFDEIYDQPDPRAFFRTLGAWEYQTPHHAQAIFRRMVAAREQAAHAAEPVTVVDLCCSYGINAALLNHDLTMADLYEHYGSAEVAALSTAELVERDRAFYATRRRPDAVRVVGLDAARNAVGYARAVGLLEQGFAENLETAPPSEALLRAVRDACLITVTGGISFLSPRTFQPLLAAVRGPVWVAAFVLRSGSYQSLAEALASFGLVTEVDRNRTFPQRRFTDDQERQYAVEAVTAVGEDPEGRESDGYFHAALHLSRPAPDVTAFPLASLLDHA</sequence>
<evidence type="ECO:0000313" key="2">
    <source>
        <dbReference type="EMBL" id="SHF66303.1"/>
    </source>
</evidence>
<accession>A0A1M5DH12</accession>
<organism evidence="2 3">
    <name type="scientific">Streptoalloteichus hindustanus</name>
    <dbReference type="NCBI Taxonomy" id="2017"/>
    <lineage>
        <taxon>Bacteria</taxon>
        <taxon>Bacillati</taxon>
        <taxon>Actinomycetota</taxon>
        <taxon>Actinomycetes</taxon>
        <taxon>Pseudonocardiales</taxon>
        <taxon>Pseudonocardiaceae</taxon>
        <taxon>Streptoalloteichus</taxon>
    </lineage>
</organism>
<feature type="region of interest" description="Disordered" evidence="1">
    <location>
        <begin position="55"/>
        <end position="139"/>
    </location>
</feature>
<dbReference type="Proteomes" id="UP000184501">
    <property type="component" value="Unassembled WGS sequence"/>
</dbReference>
<evidence type="ECO:0000313" key="3">
    <source>
        <dbReference type="Proteomes" id="UP000184501"/>
    </source>
</evidence>
<feature type="compositionally biased region" description="Basic and acidic residues" evidence="1">
    <location>
        <begin position="55"/>
        <end position="70"/>
    </location>
</feature>
<dbReference type="SUPFAM" id="SSF53335">
    <property type="entry name" value="S-adenosyl-L-methionine-dependent methyltransferases"/>
    <property type="match status" value="1"/>
</dbReference>
<evidence type="ECO:0008006" key="4">
    <source>
        <dbReference type="Google" id="ProtNLM"/>
    </source>
</evidence>
<gene>
    <name evidence="2" type="ORF">SAMN05444320_104454</name>
</gene>
<dbReference type="InterPro" id="IPR029063">
    <property type="entry name" value="SAM-dependent_MTases_sf"/>
</dbReference>
<name>A0A1M5DH12_STRHI</name>
<dbReference type="EMBL" id="FQVN01000004">
    <property type="protein sequence ID" value="SHF66303.1"/>
    <property type="molecule type" value="Genomic_DNA"/>
</dbReference>
<dbReference type="STRING" id="2017.SAMN05444320_104454"/>
<reference evidence="2 3" key="1">
    <citation type="submission" date="2016-11" db="EMBL/GenBank/DDBJ databases">
        <authorList>
            <person name="Jaros S."/>
            <person name="Januszkiewicz K."/>
            <person name="Wedrychowicz H."/>
        </authorList>
    </citation>
    <scope>NUCLEOTIDE SEQUENCE [LARGE SCALE GENOMIC DNA]</scope>
    <source>
        <strain evidence="2 3">DSM 44523</strain>
    </source>
</reference>
<protein>
    <recommendedName>
        <fullName evidence="4">Methyltransferase domain-containing protein</fullName>
    </recommendedName>
</protein>
<evidence type="ECO:0000256" key="1">
    <source>
        <dbReference type="SAM" id="MobiDB-lite"/>
    </source>
</evidence>
<keyword evidence="3" id="KW-1185">Reference proteome</keyword>